<evidence type="ECO:0000313" key="2">
    <source>
        <dbReference type="EMBL" id="KAK3210337.1"/>
    </source>
</evidence>
<protein>
    <submittedName>
        <fullName evidence="2">Uncharacterized protein</fullName>
    </submittedName>
</protein>
<keyword evidence="3" id="KW-1185">Reference proteome</keyword>
<comment type="caution">
    <text evidence="2">The sequence shown here is derived from an EMBL/GenBank/DDBJ whole genome shotgun (WGS) entry which is preliminary data.</text>
</comment>
<evidence type="ECO:0000313" key="3">
    <source>
        <dbReference type="Proteomes" id="UP001280581"/>
    </source>
</evidence>
<sequence>MLGADAINKTGFDKGTSSDLSAALMDPSSASPLDTTLTSTLQSSVEKDVLQGPSDLMPTTLTTSSSSPQDLSSAADPAQPSSPKVTRDVMNIESMSTDDDTEEDKAFLSTLRDEQDPQKVWEYCRKHIHELGATIDPTIALEENVDEDMCLILVPQSHRMQEYFNDLAYLGEIIRVLDRRFCILFDTGRWKDDRHRQMSAHSMIYRIITFMKDVVEREQGFGKYAEEVVYDFEDERCDHDGIPFFTIEDDDNVEDDGYGEEEDGHDDHEGVQE</sequence>
<dbReference type="AlphaFoldDB" id="A0AAN6RKA0"/>
<feature type="region of interest" description="Disordered" evidence="1">
    <location>
        <begin position="1"/>
        <end position="103"/>
    </location>
</feature>
<gene>
    <name evidence="2" type="ORF">GRF29_44g2402248</name>
</gene>
<reference evidence="2 3" key="1">
    <citation type="submission" date="2021-02" db="EMBL/GenBank/DDBJ databases">
        <title>Genome assembly of Pseudopithomyces chartarum.</title>
        <authorList>
            <person name="Jauregui R."/>
            <person name="Singh J."/>
            <person name="Voisey C."/>
        </authorList>
    </citation>
    <scope>NUCLEOTIDE SEQUENCE [LARGE SCALE GENOMIC DNA]</scope>
    <source>
        <strain evidence="2 3">AGR01</strain>
    </source>
</reference>
<feature type="compositionally biased region" description="Low complexity" evidence="1">
    <location>
        <begin position="28"/>
        <end position="44"/>
    </location>
</feature>
<proteinExistence type="predicted"/>
<evidence type="ECO:0000256" key="1">
    <source>
        <dbReference type="SAM" id="MobiDB-lite"/>
    </source>
</evidence>
<organism evidence="2 3">
    <name type="scientific">Pseudopithomyces chartarum</name>
    <dbReference type="NCBI Taxonomy" id="1892770"/>
    <lineage>
        <taxon>Eukaryota</taxon>
        <taxon>Fungi</taxon>
        <taxon>Dikarya</taxon>
        <taxon>Ascomycota</taxon>
        <taxon>Pezizomycotina</taxon>
        <taxon>Dothideomycetes</taxon>
        <taxon>Pleosporomycetidae</taxon>
        <taxon>Pleosporales</taxon>
        <taxon>Massarineae</taxon>
        <taxon>Didymosphaeriaceae</taxon>
        <taxon>Pseudopithomyces</taxon>
    </lineage>
</organism>
<feature type="region of interest" description="Disordered" evidence="1">
    <location>
        <begin position="248"/>
        <end position="273"/>
    </location>
</feature>
<name>A0AAN6RKA0_9PLEO</name>
<dbReference type="Proteomes" id="UP001280581">
    <property type="component" value="Unassembled WGS sequence"/>
</dbReference>
<dbReference type="EMBL" id="WVTA01000005">
    <property type="protein sequence ID" value="KAK3210337.1"/>
    <property type="molecule type" value="Genomic_DNA"/>
</dbReference>
<feature type="compositionally biased region" description="Acidic residues" evidence="1">
    <location>
        <begin position="248"/>
        <end position="264"/>
    </location>
</feature>
<feature type="compositionally biased region" description="Low complexity" evidence="1">
    <location>
        <begin position="53"/>
        <end position="83"/>
    </location>
</feature>
<accession>A0AAN6RKA0</accession>